<dbReference type="GO" id="GO:0016787">
    <property type="term" value="F:hydrolase activity"/>
    <property type="evidence" value="ECO:0007669"/>
    <property type="project" value="UniProtKB-KW"/>
</dbReference>
<dbReference type="CDD" id="cd18794">
    <property type="entry name" value="SF2_C_RecQ"/>
    <property type="match status" value="1"/>
</dbReference>
<keyword evidence="17" id="KW-1185">Reference proteome</keyword>
<sequence>MDSDSDGSHVSATPPRDQSPRRVPHYIPLSLDPTSPPKFRVSSIPASISLPKRNPSSMPLPKSKSKTKTKTKPKSKNIRSKPQSNSAVVKESPVPDPPQTPSFDLLNHCGFSIKFQTPIDDADRASSSSFSKLFKMRRTSFDPLEFEKEISKVPENSVTGDCLNGDESGTTTACTSIVEPSCNGGGTGVKKVTESFDCRGGKRNRDEIVKTLPNWIGGFTGKVMEESPKRLKFSSEGNFVRLNINGYGKKYGSRHWKKQGSVSSSSSRFRRKWRKGSVKKGCDGGDGVGNENGGGYLEEDGSVVSDSLLSKEDNTCDYEIIRDTLTVVCKNPSDDNLSKLLKLTHGYDSFREGQLETIKRVIARQSTMLVLPTGAGKSLCYQLPALVLPGLTLVVSPLVALMVDQLQKLPSMIPGGLLCSSQTNEEANETLDGVRDGSLKVLFVSPERFVSAEFLSLLGTAPTISLLVIDEAHCLSEWSHNFRPSYLRLKASILKTLLQVECFLAMTATATTKTLHGIMHALEIEPINLIQTCQIRDNLQFHVTWSDNRLKDLIMLLKTSPLCDMKSIIVYCKFQSETDNISKYLRDNNISSKSYHSGIPSKDRSRIQEMFCSNKIKVIVATVAFGMGLDKSNIGAVIHYSLPESLEEYVQETGRAGRDGTLSHCHLLLDDSTYYKLRSFLYSDGTDEYAINKLLCDVFRNDTSRSGQLSSMVKDSASKRLDMKEEVILTILTQLELGDVQYLILYPPLNVTCSVYFHKTSPDLLADKDNLVAAIMAKSEIKQGHYVFNIPTIANTIEIETMDVLQQLQNLKFVGEITYDLKDPAFCYRLQNKPDDICNLTTQMTKWLSDVQSSKVWKLDMMFNVVNHAVKECKIIDGCFGSLHTKCMQRQILDYFGRDHDISQSDFLIKLKTSSPFLRADIKVFLQSNSFAKFTPRAVARIMHGVSSPSFPTANWSKCHFWGRYSQIDFTAVMEAARLELMNFVGKGEI</sequence>
<evidence type="ECO:0000256" key="11">
    <source>
        <dbReference type="ARBA" id="ARBA00034808"/>
    </source>
</evidence>
<feature type="compositionally biased region" description="Gly residues" evidence="13">
    <location>
        <begin position="284"/>
        <end position="296"/>
    </location>
</feature>
<organism evidence="16 17">
    <name type="scientific">Zostera marina</name>
    <name type="common">Eelgrass</name>
    <dbReference type="NCBI Taxonomy" id="29655"/>
    <lineage>
        <taxon>Eukaryota</taxon>
        <taxon>Viridiplantae</taxon>
        <taxon>Streptophyta</taxon>
        <taxon>Embryophyta</taxon>
        <taxon>Tracheophyta</taxon>
        <taxon>Spermatophyta</taxon>
        <taxon>Magnoliopsida</taxon>
        <taxon>Liliopsida</taxon>
        <taxon>Zosteraceae</taxon>
        <taxon>Zostera</taxon>
    </lineage>
</organism>
<dbReference type="NCBIfam" id="TIGR00614">
    <property type="entry name" value="recQ_fam"/>
    <property type="match status" value="1"/>
</dbReference>
<dbReference type="EC" id="5.6.2.4" evidence="11"/>
<evidence type="ECO:0000256" key="12">
    <source>
        <dbReference type="ARBA" id="ARBA00049360"/>
    </source>
</evidence>
<comment type="caution">
    <text evidence="16">The sequence shown here is derived from an EMBL/GenBank/DDBJ whole genome shotgun (WGS) entry which is preliminary data.</text>
</comment>
<evidence type="ECO:0000259" key="14">
    <source>
        <dbReference type="PROSITE" id="PS51192"/>
    </source>
</evidence>
<reference evidence="17" key="1">
    <citation type="journal article" date="2016" name="Nature">
        <title>The genome of the seagrass Zostera marina reveals angiosperm adaptation to the sea.</title>
        <authorList>
            <person name="Olsen J.L."/>
            <person name="Rouze P."/>
            <person name="Verhelst B."/>
            <person name="Lin Y.-C."/>
            <person name="Bayer T."/>
            <person name="Collen J."/>
            <person name="Dattolo E."/>
            <person name="De Paoli E."/>
            <person name="Dittami S."/>
            <person name="Maumus F."/>
            <person name="Michel G."/>
            <person name="Kersting A."/>
            <person name="Lauritano C."/>
            <person name="Lohaus R."/>
            <person name="Toepel M."/>
            <person name="Tonon T."/>
            <person name="Vanneste K."/>
            <person name="Amirebrahimi M."/>
            <person name="Brakel J."/>
            <person name="Bostroem C."/>
            <person name="Chovatia M."/>
            <person name="Grimwood J."/>
            <person name="Jenkins J.W."/>
            <person name="Jueterbock A."/>
            <person name="Mraz A."/>
            <person name="Stam W.T."/>
            <person name="Tice H."/>
            <person name="Bornberg-Bauer E."/>
            <person name="Green P.J."/>
            <person name="Pearson G.A."/>
            <person name="Procaccini G."/>
            <person name="Duarte C.M."/>
            <person name="Schmutz J."/>
            <person name="Reusch T.B.H."/>
            <person name="Van de Peer Y."/>
        </authorList>
    </citation>
    <scope>NUCLEOTIDE SEQUENCE [LARGE SCALE GENOMIC DNA]</scope>
    <source>
        <strain evidence="17">cv. Finnish</strain>
    </source>
</reference>
<evidence type="ECO:0000256" key="13">
    <source>
        <dbReference type="SAM" id="MobiDB-lite"/>
    </source>
</evidence>
<evidence type="ECO:0000256" key="5">
    <source>
        <dbReference type="ARBA" id="ARBA00022806"/>
    </source>
</evidence>
<feature type="region of interest" description="Disordered" evidence="13">
    <location>
        <begin position="1"/>
        <end position="100"/>
    </location>
</feature>
<evidence type="ECO:0000256" key="10">
    <source>
        <dbReference type="ARBA" id="ARBA00034617"/>
    </source>
</evidence>
<keyword evidence="8" id="KW-0413">Isomerase</keyword>
<keyword evidence="9" id="KW-0539">Nucleus</keyword>
<comment type="subcellular location">
    <subcellularLocation>
        <location evidence="1">Nucleus</location>
    </subcellularLocation>
</comment>
<dbReference type="GO" id="GO:0005634">
    <property type="term" value="C:nucleus"/>
    <property type="evidence" value="ECO:0000318"/>
    <property type="project" value="GO_Central"/>
</dbReference>
<feature type="domain" description="Helicase C-terminal" evidence="15">
    <location>
        <begin position="549"/>
        <end position="717"/>
    </location>
</feature>
<evidence type="ECO:0000256" key="2">
    <source>
        <dbReference type="ARBA" id="ARBA00005446"/>
    </source>
</evidence>
<dbReference type="GO" id="GO:0009378">
    <property type="term" value="F:four-way junction helicase activity"/>
    <property type="evidence" value="ECO:0000318"/>
    <property type="project" value="GO_Central"/>
</dbReference>
<dbReference type="PROSITE" id="PS00690">
    <property type="entry name" value="DEAH_ATP_HELICASE"/>
    <property type="match status" value="1"/>
</dbReference>
<accession>A0A0K9PCT1</accession>
<dbReference type="GO" id="GO:0003677">
    <property type="term" value="F:DNA binding"/>
    <property type="evidence" value="ECO:0007669"/>
    <property type="project" value="UniProtKB-KW"/>
</dbReference>
<dbReference type="InterPro" id="IPR001650">
    <property type="entry name" value="Helicase_C-like"/>
</dbReference>
<proteinExistence type="inferred from homology"/>
<dbReference type="InterPro" id="IPR004589">
    <property type="entry name" value="DNA_helicase_ATP-dep_RecQ"/>
</dbReference>
<feature type="domain" description="Helicase ATP-binding" evidence="14">
    <location>
        <begin position="358"/>
        <end position="528"/>
    </location>
</feature>
<keyword evidence="7" id="KW-0238">DNA-binding</keyword>
<dbReference type="InterPro" id="IPR027417">
    <property type="entry name" value="P-loop_NTPase"/>
</dbReference>
<evidence type="ECO:0000313" key="16">
    <source>
        <dbReference type="EMBL" id="KMZ66047.1"/>
    </source>
</evidence>
<dbReference type="CDD" id="cd18018">
    <property type="entry name" value="DEXHc_RecQ4-like"/>
    <property type="match status" value="1"/>
</dbReference>
<evidence type="ECO:0000256" key="3">
    <source>
        <dbReference type="ARBA" id="ARBA00022741"/>
    </source>
</evidence>
<dbReference type="GO" id="GO:0006260">
    <property type="term" value="P:DNA replication"/>
    <property type="evidence" value="ECO:0000318"/>
    <property type="project" value="GO_Central"/>
</dbReference>
<dbReference type="InterPro" id="IPR002464">
    <property type="entry name" value="DNA/RNA_helicase_DEAH_CS"/>
</dbReference>
<name>A0A0K9PCT1_ZOSMR</name>
<evidence type="ECO:0000256" key="8">
    <source>
        <dbReference type="ARBA" id="ARBA00023235"/>
    </source>
</evidence>
<dbReference type="FunFam" id="3.40.50.300:FF:000772">
    <property type="entry name" value="ATP-dependent DNA helicase Q4"/>
    <property type="match status" value="1"/>
</dbReference>
<dbReference type="GO" id="GO:0005694">
    <property type="term" value="C:chromosome"/>
    <property type="evidence" value="ECO:0000318"/>
    <property type="project" value="GO_Central"/>
</dbReference>
<dbReference type="PROSITE" id="PS51194">
    <property type="entry name" value="HELICASE_CTER"/>
    <property type="match status" value="1"/>
</dbReference>
<dbReference type="GO" id="GO:0000724">
    <property type="term" value="P:double-strand break repair via homologous recombination"/>
    <property type="evidence" value="ECO:0000318"/>
    <property type="project" value="GO_Central"/>
</dbReference>
<dbReference type="Pfam" id="PF00271">
    <property type="entry name" value="Helicase_C"/>
    <property type="match status" value="1"/>
</dbReference>
<dbReference type="PANTHER" id="PTHR13710">
    <property type="entry name" value="DNA HELICASE RECQ FAMILY MEMBER"/>
    <property type="match status" value="1"/>
</dbReference>
<dbReference type="Pfam" id="PF00270">
    <property type="entry name" value="DEAD"/>
    <property type="match status" value="1"/>
</dbReference>
<dbReference type="OrthoDB" id="10261556at2759"/>
<dbReference type="Gene3D" id="3.40.50.300">
    <property type="entry name" value="P-loop containing nucleotide triphosphate hydrolases"/>
    <property type="match status" value="2"/>
</dbReference>
<dbReference type="PANTHER" id="PTHR13710:SF108">
    <property type="entry name" value="ATP-DEPENDENT DNA HELICASE Q4"/>
    <property type="match status" value="1"/>
</dbReference>
<dbReference type="STRING" id="29655.A0A0K9PCT1"/>
<comment type="catalytic activity">
    <reaction evidence="10">
        <text>Couples ATP hydrolysis with the unwinding of duplex DNA by translocating in the 3'-5' direction.</text>
        <dbReference type="EC" id="5.6.2.4"/>
    </reaction>
</comment>
<dbReference type="SMART" id="SM00490">
    <property type="entry name" value="HELICc"/>
    <property type="match status" value="1"/>
</dbReference>
<comment type="catalytic activity">
    <reaction evidence="12">
        <text>ATP + H2O = ADP + phosphate + H(+)</text>
        <dbReference type="Rhea" id="RHEA:13065"/>
        <dbReference type="ChEBI" id="CHEBI:15377"/>
        <dbReference type="ChEBI" id="CHEBI:15378"/>
        <dbReference type="ChEBI" id="CHEBI:30616"/>
        <dbReference type="ChEBI" id="CHEBI:43474"/>
        <dbReference type="ChEBI" id="CHEBI:456216"/>
    </reaction>
</comment>
<keyword evidence="3" id="KW-0547">Nucleotide-binding</keyword>
<keyword evidence="4" id="KW-0378">Hydrolase</keyword>
<keyword evidence="5 16" id="KW-0347">Helicase</keyword>
<evidence type="ECO:0000256" key="7">
    <source>
        <dbReference type="ARBA" id="ARBA00023125"/>
    </source>
</evidence>
<dbReference type="InterPro" id="IPR011545">
    <property type="entry name" value="DEAD/DEAH_box_helicase_dom"/>
</dbReference>
<dbReference type="SMART" id="SM00487">
    <property type="entry name" value="DEXDc"/>
    <property type="match status" value="1"/>
</dbReference>
<dbReference type="SUPFAM" id="SSF52540">
    <property type="entry name" value="P-loop containing nucleoside triphosphate hydrolases"/>
    <property type="match status" value="1"/>
</dbReference>
<dbReference type="InterPro" id="IPR014001">
    <property type="entry name" value="Helicase_ATP-bd"/>
</dbReference>
<evidence type="ECO:0000313" key="17">
    <source>
        <dbReference type="Proteomes" id="UP000036987"/>
    </source>
</evidence>
<evidence type="ECO:0000256" key="6">
    <source>
        <dbReference type="ARBA" id="ARBA00022840"/>
    </source>
</evidence>
<dbReference type="Proteomes" id="UP000036987">
    <property type="component" value="Unassembled WGS sequence"/>
</dbReference>
<protein>
    <recommendedName>
        <fullName evidence="11">DNA 3'-5' helicase</fullName>
        <ecNumber evidence="11">5.6.2.4</ecNumber>
    </recommendedName>
</protein>
<dbReference type="GO" id="GO:0043138">
    <property type="term" value="F:3'-5' DNA helicase activity"/>
    <property type="evidence" value="ECO:0000318"/>
    <property type="project" value="GO_Central"/>
</dbReference>
<dbReference type="GO" id="GO:0005524">
    <property type="term" value="F:ATP binding"/>
    <property type="evidence" value="ECO:0007669"/>
    <property type="project" value="UniProtKB-KW"/>
</dbReference>
<comment type="similarity">
    <text evidence="2">Belongs to the helicase family. RecQ subfamily.</text>
</comment>
<evidence type="ECO:0000256" key="9">
    <source>
        <dbReference type="ARBA" id="ARBA00023242"/>
    </source>
</evidence>
<dbReference type="EMBL" id="LFYR01000981">
    <property type="protein sequence ID" value="KMZ66047.1"/>
    <property type="molecule type" value="Genomic_DNA"/>
</dbReference>
<keyword evidence="6" id="KW-0067">ATP-binding</keyword>
<evidence type="ECO:0000259" key="15">
    <source>
        <dbReference type="PROSITE" id="PS51194"/>
    </source>
</evidence>
<evidence type="ECO:0000256" key="1">
    <source>
        <dbReference type="ARBA" id="ARBA00004123"/>
    </source>
</evidence>
<gene>
    <name evidence="16" type="ORF">ZOSMA_2G00590</name>
</gene>
<dbReference type="GO" id="GO:0005737">
    <property type="term" value="C:cytoplasm"/>
    <property type="evidence" value="ECO:0000318"/>
    <property type="project" value="GO_Central"/>
</dbReference>
<feature type="compositionally biased region" description="Basic residues" evidence="13">
    <location>
        <begin position="63"/>
        <end position="79"/>
    </location>
</feature>
<dbReference type="PROSITE" id="PS51192">
    <property type="entry name" value="HELICASE_ATP_BIND_1"/>
    <property type="match status" value="1"/>
</dbReference>
<feature type="region of interest" description="Disordered" evidence="13">
    <location>
        <begin position="277"/>
        <end position="296"/>
    </location>
</feature>
<evidence type="ECO:0000256" key="4">
    <source>
        <dbReference type="ARBA" id="ARBA00022801"/>
    </source>
</evidence>
<dbReference type="OMA" id="AYCYTIV"/>
<dbReference type="AlphaFoldDB" id="A0A0K9PCT1"/>